<organism evidence="1 2">
    <name type="scientific">Sorangium cellulosum</name>
    <name type="common">Polyangium cellulosum</name>
    <dbReference type="NCBI Taxonomy" id="56"/>
    <lineage>
        <taxon>Bacteria</taxon>
        <taxon>Pseudomonadati</taxon>
        <taxon>Myxococcota</taxon>
        <taxon>Polyangia</taxon>
        <taxon>Polyangiales</taxon>
        <taxon>Polyangiaceae</taxon>
        <taxon>Sorangium</taxon>
    </lineage>
</organism>
<proteinExistence type="predicted"/>
<evidence type="ECO:0000313" key="2">
    <source>
        <dbReference type="Proteomes" id="UP000238348"/>
    </source>
</evidence>
<reference evidence="1 2" key="1">
    <citation type="submission" date="2015-09" db="EMBL/GenBank/DDBJ databases">
        <title>Sorangium comparison.</title>
        <authorList>
            <person name="Zaburannyi N."/>
            <person name="Bunk B."/>
            <person name="Overmann J."/>
            <person name="Mueller R."/>
        </authorList>
    </citation>
    <scope>NUCLEOTIDE SEQUENCE [LARGE SCALE GENOMIC DNA]</scope>
    <source>
        <strain evidence="1 2">So ce26</strain>
    </source>
</reference>
<name>A0A2L0EYJ8_SORCE</name>
<evidence type="ECO:0000313" key="1">
    <source>
        <dbReference type="EMBL" id="AUX44391.1"/>
    </source>
</evidence>
<accession>A0A2L0EYJ8</accession>
<dbReference type="OrthoDB" id="9850379at2"/>
<dbReference type="Proteomes" id="UP000238348">
    <property type="component" value="Chromosome"/>
</dbReference>
<sequence>MVLAALLCSLVLFAVAILGWALIASSHDTAVSRWRERRDVRRSATRAAQVAEALGLRAEQDPQVPTIWCLRAAGDALDATLRMGSVSAYGRLTKVDDWMEVRASGPVGLAAGVKVRPPRRTVWEWRDGDPGEPPSLVTPGGVPLVIEPGNDGAEVDTRSLTAWVDALPAGTWLVALSRDHIELRAGAPAAEDPVRCARWLLDRARATPF</sequence>
<protein>
    <submittedName>
        <fullName evidence="1">Uncharacterized protein</fullName>
    </submittedName>
</protein>
<dbReference type="RefSeq" id="WP_104982922.1">
    <property type="nucleotide sequence ID" value="NZ_CP012673.1"/>
</dbReference>
<dbReference type="AlphaFoldDB" id="A0A2L0EYJ8"/>
<gene>
    <name evidence="1" type="ORF">SOCE26_058550</name>
</gene>
<dbReference type="EMBL" id="CP012673">
    <property type="protein sequence ID" value="AUX44391.1"/>
    <property type="molecule type" value="Genomic_DNA"/>
</dbReference>